<keyword evidence="3 9" id="KW-0479">Metal-binding</keyword>
<dbReference type="EMBL" id="BDQG01000001">
    <property type="protein sequence ID" value="GAW66461.1"/>
    <property type="molecule type" value="Genomic_DNA"/>
</dbReference>
<comment type="subcellular location">
    <subcellularLocation>
        <location evidence="9">Cytoplasm</location>
    </subcellularLocation>
</comment>
<dbReference type="Proteomes" id="UP000194153">
    <property type="component" value="Unassembled WGS sequence"/>
</dbReference>
<comment type="caution">
    <text evidence="9">Lacks conserved residue(s) required for the propagation of feature annotation.</text>
</comment>
<evidence type="ECO:0000256" key="2">
    <source>
        <dbReference type="ARBA" id="ARBA00022598"/>
    </source>
</evidence>
<feature type="binding site" evidence="9">
    <location>
        <position position="73"/>
    </location>
    <ligand>
        <name>Mg(2+)</name>
        <dbReference type="ChEBI" id="CHEBI:18420"/>
    </ligand>
</feature>
<proteinExistence type="inferred from homology"/>
<evidence type="ECO:0000256" key="6">
    <source>
        <dbReference type="ARBA" id="ARBA00022840"/>
    </source>
</evidence>
<evidence type="ECO:0000313" key="11">
    <source>
        <dbReference type="Proteomes" id="UP000194153"/>
    </source>
</evidence>
<name>A0ABQ0MH98_9BACT</name>
<feature type="active site" evidence="9">
    <location>
        <position position="56"/>
    </location>
</feature>
<comment type="catalytic activity">
    <reaction evidence="8">
        <text>(7R,8S)-8-amino-7-(carboxyamino)nonanoate + ATP = (4R,5S)-dethiobiotin + ADP + phosphate + H(+)</text>
        <dbReference type="Rhea" id="RHEA:63684"/>
        <dbReference type="ChEBI" id="CHEBI:15378"/>
        <dbReference type="ChEBI" id="CHEBI:30616"/>
        <dbReference type="ChEBI" id="CHEBI:43474"/>
        <dbReference type="ChEBI" id="CHEBI:149470"/>
        <dbReference type="ChEBI" id="CHEBI:149473"/>
        <dbReference type="ChEBI" id="CHEBI:456216"/>
    </reaction>
</comment>
<dbReference type="CDD" id="cd03109">
    <property type="entry name" value="DTBS"/>
    <property type="match status" value="1"/>
</dbReference>
<comment type="subunit">
    <text evidence="9">Homodimer.</text>
</comment>
<protein>
    <recommendedName>
        <fullName evidence="9">ATP-dependent dethiobiotin synthetase BioD</fullName>
        <ecNumber evidence="9">6.3.3.3</ecNumber>
    </recommendedName>
    <alternativeName>
        <fullName evidence="9">DTB synthetase</fullName>
        <shortName evidence="9">DTBS</shortName>
    </alternativeName>
    <alternativeName>
        <fullName evidence="9">Dethiobiotin synthase</fullName>
    </alternativeName>
</protein>
<feature type="binding site" evidence="9">
    <location>
        <position position="224"/>
    </location>
    <ligand>
        <name>ATP</name>
        <dbReference type="ChEBI" id="CHEBI:30616"/>
    </ligand>
</feature>
<reference evidence="11" key="2">
    <citation type="submission" date="2017-05" db="EMBL/GenBank/DDBJ databases">
        <title>Draft genome sequence of Geobacter pelophilus, a iron(III)-reducing bacteria.</title>
        <authorList>
            <person name="Aoyagi T."/>
            <person name="Koike H."/>
            <person name="Morita T."/>
            <person name="Sato Y."/>
            <person name="Habe H."/>
            <person name="Hori T."/>
        </authorList>
    </citation>
    <scope>NUCLEOTIDE SEQUENCE [LARGE SCALE GENOMIC DNA]</scope>
    <source>
        <strain evidence="11">Drf2</strain>
    </source>
</reference>
<reference evidence="10 11" key="1">
    <citation type="submission" date="2017-04" db="EMBL/GenBank/DDBJ databases">
        <authorList>
            <consortium name="Geobacter pelophilus Genome Sequencing"/>
            <person name="Aoyagi T."/>
            <person name="Koike H."/>
            <person name="Hori T."/>
        </authorList>
    </citation>
    <scope>NUCLEOTIDE SEQUENCE [LARGE SCALE GENOMIC DNA]</scope>
    <source>
        <strain evidence="10 11">Drf2</strain>
    </source>
</reference>
<dbReference type="NCBIfam" id="TIGR00347">
    <property type="entry name" value="bioD"/>
    <property type="match status" value="1"/>
</dbReference>
<feature type="binding site" evidence="9">
    <location>
        <position position="133"/>
    </location>
    <ligand>
        <name>Mg(2+)</name>
        <dbReference type="ChEBI" id="CHEBI:18420"/>
    </ligand>
</feature>
<sequence length="256" mass="27226">MRALRHLQKPPTKERKTMAAKSIFITGTDTGVGKTVASAAIAMLLRRMGHKVAVMKPVTSGCIERDGHLVSEDAELLCYAAGVPVTADSAPYLLKAPVAPSIAASQDGVRISFDTIKEAYQRLAESNDFVIVEGAGGLMVPLAGGLLVADLAQHLGLPIAVVARPDLGTVNHTLLTVFCARTMGLTVKGVIVNRYPDTPGEAESYAPHMIDSLSGAQLLGLFPETGGKDDREVTERLVDRLLQQPATGIMLRELFD</sequence>
<feature type="binding site" evidence="9">
    <location>
        <position position="73"/>
    </location>
    <ligand>
        <name>ATP</name>
        <dbReference type="ChEBI" id="CHEBI:30616"/>
    </ligand>
</feature>
<dbReference type="PANTHER" id="PTHR43210:SF2">
    <property type="entry name" value="ATP-DEPENDENT DETHIOBIOTIN SYNTHETASE BIOD 2"/>
    <property type="match status" value="1"/>
</dbReference>
<comment type="catalytic activity">
    <reaction evidence="9">
        <text>(7R,8S)-7,8-diammoniononanoate + CO2 + ATP = (4R,5S)-dethiobiotin + ADP + phosphate + 3 H(+)</text>
        <dbReference type="Rhea" id="RHEA:15805"/>
        <dbReference type="ChEBI" id="CHEBI:15378"/>
        <dbReference type="ChEBI" id="CHEBI:16526"/>
        <dbReference type="ChEBI" id="CHEBI:30616"/>
        <dbReference type="ChEBI" id="CHEBI:43474"/>
        <dbReference type="ChEBI" id="CHEBI:149469"/>
        <dbReference type="ChEBI" id="CHEBI:149473"/>
        <dbReference type="ChEBI" id="CHEBI:456216"/>
        <dbReference type="EC" id="6.3.3.3"/>
    </reaction>
</comment>
<evidence type="ECO:0000313" key="10">
    <source>
        <dbReference type="EMBL" id="GAW66461.1"/>
    </source>
</evidence>
<evidence type="ECO:0000256" key="5">
    <source>
        <dbReference type="ARBA" id="ARBA00022756"/>
    </source>
</evidence>
<keyword evidence="5 9" id="KW-0093">Biotin biosynthesis</keyword>
<feature type="binding site" evidence="9">
    <location>
        <position position="35"/>
    </location>
    <ligand>
        <name>Mg(2+)</name>
        <dbReference type="ChEBI" id="CHEBI:18420"/>
    </ligand>
</feature>
<keyword evidence="1 9" id="KW-0963">Cytoplasm</keyword>
<keyword evidence="6 9" id="KW-0067">ATP-binding</keyword>
<dbReference type="PANTHER" id="PTHR43210">
    <property type="entry name" value="DETHIOBIOTIN SYNTHETASE"/>
    <property type="match status" value="1"/>
</dbReference>
<organism evidence="10 11">
    <name type="scientific">Geoanaerobacter pelophilus</name>
    <dbReference type="NCBI Taxonomy" id="60036"/>
    <lineage>
        <taxon>Bacteria</taxon>
        <taxon>Pseudomonadati</taxon>
        <taxon>Thermodesulfobacteriota</taxon>
        <taxon>Desulfuromonadia</taxon>
        <taxon>Geobacterales</taxon>
        <taxon>Geobacteraceae</taxon>
        <taxon>Geoanaerobacter</taxon>
    </lineage>
</organism>
<comment type="pathway">
    <text evidence="9">Cofactor biosynthesis; biotin biosynthesis; biotin from 7,8-diaminononanoate: step 1/2.</text>
</comment>
<dbReference type="InterPro" id="IPR027417">
    <property type="entry name" value="P-loop_NTPase"/>
</dbReference>
<keyword evidence="4 9" id="KW-0547">Nucleotide-binding</keyword>
<comment type="cofactor">
    <cofactor evidence="9">
        <name>Mg(2+)</name>
        <dbReference type="ChEBI" id="CHEBI:18420"/>
    </cofactor>
</comment>
<keyword evidence="2 9" id="KW-0436">Ligase</keyword>
<comment type="function">
    <text evidence="9">Catalyzes a mechanistically unusual reaction, the ATP-dependent insertion of CO2 between the N7 and N8 nitrogen atoms of 7,8-diaminopelargonic acid (DAPA, also called 7,8-diammoniononanoate) to form a ureido ring.</text>
</comment>
<evidence type="ECO:0000256" key="4">
    <source>
        <dbReference type="ARBA" id="ARBA00022741"/>
    </source>
</evidence>
<evidence type="ECO:0000256" key="7">
    <source>
        <dbReference type="ARBA" id="ARBA00022842"/>
    </source>
</evidence>
<dbReference type="PIRSF" id="PIRSF006755">
    <property type="entry name" value="DTB_synth"/>
    <property type="match status" value="1"/>
</dbReference>
<feature type="binding site" evidence="9">
    <location>
        <begin position="133"/>
        <end position="136"/>
    </location>
    <ligand>
        <name>ATP</name>
        <dbReference type="ChEBI" id="CHEBI:30616"/>
    </ligand>
</feature>
<keyword evidence="11" id="KW-1185">Reference proteome</keyword>
<evidence type="ECO:0000256" key="3">
    <source>
        <dbReference type="ARBA" id="ARBA00022723"/>
    </source>
</evidence>
<comment type="similarity">
    <text evidence="9">Belongs to the dethiobiotin synthetase family.</text>
</comment>
<dbReference type="SUPFAM" id="SSF52540">
    <property type="entry name" value="P-loop containing nucleoside triphosphate hydrolases"/>
    <property type="match status" value="1"/>
</dbReference>
<dbReference type="HAMAP" id="MF_00336">
    <property type="entry name" value="BioD"/>
    <property type="match status" value="1"/>
</dbReference>
<evidence type="ECO:0000256" key="1">
    <source>
        <dbReference type="ARBA" id="ARBA00022490"/>
    </source>
</evidence>
<evidence type="ECO:0000256" key="9">
    <source>
        <dbReference type="HAMAP-Rule" id="MF_00336"/>
    </source>
</evidence>
<dbReference type="Pfam" id="PF13500">
    <property type="entry name" value="AAA_26"/>
    <property type="match status" value="1"/>
</dbReference>
<feature type="binding site" evidence="9">
    <location>
        <position position="60"/>
    </location>
    <ligand>
        <name>substrate</name>
    </ligand>
</feature>
<dbReference type="InterPro" id="IPR004472">
    <property type="entry name" value="DTB_synth_BioD"/>
</dbReference>
<dbReference type="Gene3D" id="3.40.50.300">
    <property type="entry name" value="P-loop containing nucleotide triphosphate hydrolases"/>
    <property type="match status" value="1"/>
</dbReference>
<evidence type="ECO:0000256" key="8">
    <source>
        <dbReference type="ARBA" id="ARBA00047386"/>
    </source>
</evidence>
<gene>
    <name evidence="9" type="primary">bioD</name>
    <name evidence="10" type="ORF">GPEL0_01f1838</name>
</gene>
<keyword evidence="7 9" id="KW-0460">Magnesium</keyword>
<feature type="binding site" evidence="9">
    <location>
        <begin position="193"/>
        <end position="194"/>
    </location>
    <ligand>
        <name>ATP</name>
        <dbReference type="ChEBI" id="CHEBI:30616"/>
    </ligand>
</feature>
<feature type="binding site" evidence="9">
    <location>
        <begin position="31"/>
        <end position="36"/>
    </location>
    <ligand>
        <name>ATP</name>
        <dbReference type="ChEBI" id="CHEBI:30616"/>
    </ligand>
</feature>
<accession>A0ABQ0MH98</accession>
<dbReference type="EC" id="6.3.3.3" evidence="9"/>
<comment type="caution">
    <text evidence="10">The sequence shown here is derived from an EMBL/GenBank/DDBJ whole genome shotgun (WGS) entry which is preliminary data.</text>
</comment>